<gene>
    <name evidence="1" type="ORF">PXEA_LOCUS27846</name>
</gene>
<comment type="caution">
    <text evidence="1">The sequence shown here is derived from an EMBL/GenBank/DDBJ whole genome shotgun (WGS) entry which is preliminary data.</text>
</comment>
<evidence type="ECO:0000313" key="1">
    <source>
        <dbReference type="EMBL" id="VEL34406.1"/>
    </source>
</evidence>
<proteinExistence type="predicted"/>
<dbReference type="EMBL" id="CAAALY010247594">
    <property type="protein sequence ID" value="VEL34406.1"/>
    <property type="molecule type" value="Genomic_DNA"/>
</dbReference>
<evidence type="ECO:0000313" key="2">
    <source>
        <dbReference type="Proteomes" id="UP000784294"/>
    </source>
</evidence>
<reference evidence="1" key="1">
    <citation type="submission" date="2018-11" db="EMBL/GenBank/DDBJ databases">
        <authorList>
            <consortium name="Pathogen Informatics"/>
        </authorList>
    </citation>
    <scope>NUCLEOTIDE SEQUENCE</scope>
</reference>
<dbReference type="AlphaFoldDB" id="A0A448XDR5"/>
<protein>
    <submittedName>
        <fullName evidence="1">Uncharacterized protein</fullName>
    </submittedName>
</protein>
<organism evidence="1 2">
    <name type="scientific">Protopolystoma xenopodis</name>
    <dbReference type="NCBI Taxonomy" id="117903"/>
    <lineage>
        <taxon>Eukaryota</taxon>
        <taxon>Metazoa</taxon>
        <taxon>Spiralia</taxon>
        <taxon>Lophotrochozoa</taxon>
        <taxon>Platyhelminthes</taxon>
        <taxon>Monogenea</taxon>
        <taxon>Polyopisthocotylea</taxon>
        <taxon>Polystomatidea</taxon>
        <taxon>Polystomatidae</taxon>
        <taxon>Protopolystoma</taxon>
    </lineage>
</organism>
<accession>A0A448XDR5</accession>
<sequence length="117" mass="13156">MAALSLSDGRLHDVFLVTLIAWRFGIYHRLIDIELSFTSFDAVGTTALSILPKTTSGGDDYLLARYTDYLDTRRQPWETRKVAQLFVSYTLGPLSVLVPLAQMVTCCKLMIFAFNDS</sequence>
<name>A0A448XDR5_9PLAT</name>
<dbReference type="Proteomes" id="UP000784294">
    <property type="component" value="Unassembled WGS sequence"/>
</dbReference>
<keyword evidence="2" id="KW-1185">Reference proteome</keyword>